<feature type="compositionally biased region" description="Basic and acidic residues" evidence="3">
    <location>
        <begin position="40"/>
        <end position="55"/>
    </location>
</feature>
<feature type="region of interest" description="Disordered" evidence="3">
    <location>
        <begin position="183"/>
        <end position="205"/>
    </location>
</feature>
<comment type="caution">
    <text evidence="7">The sequence shown here is derived from an EMBL/GenBank/DDBJ whole genome shotgun (WGS) entry which is preliminary data.</text>
</comment>
<feature type="domain" description="PB1" evidence="6">
    <location>
        <begin position="499"/>
        <end position="612"/>
    </location>
</feature>
<accession>A0ABQ8FHQ2</accession>
<feature type="compositionally biased region" description="Polar residues" evidence="3">
    <location>
        <begin position="449"/>
        <end position="461"/>
    </location>
</feature>
<feature type="region of interest" description="Disordered" evidence="3">
    <location>
        <begin position="1"/>
        <end position="80"/>
    </location>
</feature>
<dbReference type="Proteomes" id="UP001648503">
    <property type="component" value="Unassembled WGS sequence"/>
</dbReference>
<evidence type="ECO:0008006" key="9">
    <source>
        <dbReference type="Google" id="ProtNLM"/>
    </source>
</evidence>
<feature type="compositionally biased region" description="Basic and acidic residues" evidence="3">
    <location>
        <begin position="645"/>
        <end position="659"/>
    </location>
</feature>
<dbReference type="Pfam" id="PF00571">
    <property type="entry name" value="CBS"/>
    <property type="match status" value="4"/>
</dbReference>
<dbReference type="PROSITE" id="PS51371">
    <property type="entry name" value="CBS"/>
    <property type="match status" value="3"/>
</dbReference>
<evidence type="ECO:0000256" key="2">
    <source>
        <dbReference type="PROSITE-ProRule" id="PRU00703"/>
    </source>
</evidence>
<feature type="compositionally biased region" description="Polar residues" evidence="3">
    <location>
        <begin position="60"/>
        <end position="70"/>
    </location>
</feature>
<dbReference type="CDD" id="cd17782">
    <property type="entry name" value="CBS_pair_MUG70_2"/>
    <property type="match status" value="1"/>
</dbReference>
<keyword evidence="1" id="KW-0677">Repeat</keyword>
<dbReference type="InterPro" id="IPR000644">
    <property type="entry name" value="CBS_dom"/>
</dbReference>
<evidence type="ECO:0000313" key="8">
    <source>
        <dbReference type="Proteomes" id="UP001648503"/>
    </source>
</evidence>
<keyword evidence="8" id="KW-1185">Reference proteome</keyword>
<evidence type="ECO:0000256" key="3">
    <source>
        <dbReference type="SAM" id="MobiDB-lite"/>
    </source>
</evidence>
<evidence type="ECO:0000259" key="6">
    <source>
        <dbReference type="PROSITE" id="PS51745"/>
    </source>
</evidence>
<feature type="region of interest" description="Disordered" evidence="3">
    <location>
        <begin position="620"/>
        <end position="660"/>
    </location>
</feature>
<dbReference type="Gene3D" id="3.10.20.90">
    <property type="entry name" value="Phosphatidylinositol 3-kinase Catalytic Subunit, Chain A, domain 1"/>
    <property type="match status" value="1"/>
</dbReference>
<gene>
    <name evidence="7" type="ORF">BASA50_003524</name>
</gene>
<dbReference type="PROSITE" id="PS51745">
    <property type="entry name" value="PB1"/>
    <property type="match status" value="1"/>
</dbReference>
<keyword evidence="4" id="KW-0472">Membrane</keyword>
<dbReference type="Gene3D" id="3.10.580.10">
    <property type="entry name" value="CBS-domain"/>
    <property type="match status" value="2"/>
</dbReference>
<feature type="domain" description="CBS" evidence="5">
    <location>
        <begin position="278"/>
        <end position="339"/>
    </location>
</feature>
<name>A0ABQ8FHQ2_9FUNG</name>
<feature type="transmembrane region" description="Helical" evidence="4">
    <location>
        <begin position="696"/>
        <end position="715"/>
    </location>
</feature>
<evidence type="ECO:0000259" key="5">
    <source>
        <dbReference type="PROSITE" id="PS51371"/>
    </source>
</evidence>
<dbReference type="InterPro" id="IPR046342">
    <property type="entry name" value="CBS_dom_sf"/>
</dbReference>
<feature type="compositionally biased region" description="Pro residues" evidence="3">
    <location>
        <begin position="1"/>
        <end position="10"/>
    </location>
</feature>
<keyword evidence="4" id="KW-0812">Transmembrane</keyword>
<evidence type="ECO:0000313" key="7">
    <source>
        <dbReference type="EMBL" id="KAH6598484.1"/>
    </source>
</evidence>
<feature type="compositionally biased region" description="Acidic residues" evidence="3">
    <location>
        <begin position="189"/>
        <end position="202"/>
    </location>
</feature>
<keyword evidence="4" id="KW-1133">Transmembrane helix</keyword>
<evidence type="ECO:0000256" key="1">
    <source>
        <dbReference type="ARBA" id="ARBA00022737"/>
    </source>
</evidence>
<evidence type="ECO:0000256" key="4">
    <source>
        <dbReference type="SAM" id="Phobius"/>
    </source>
</evidence>
<dbReference type="InterPro" id="IPR051462">
    <property type="entry name" value="CBS_domain-containing"/>
</dbReference>
<proteinExistence type="predicted"/>
<organism evidence="7 8">
    <name type="scientific">Batrachochytrium salamandrivorans</name>
    <dbReference type="NCBI Taxonomy" id="1357716"/>
    <lineage>
        <taxon>Eukaryota</taxon>
        <taxon>Fungi</taxon>
        <taxon>Fungi incertae sedis</taxon>
        <taxon>Chytridiomycota</taxon>
        <taxon>Chytridiomycota incertae sedis</taxon>
        <taxon>Chytridiomycetes</taxon>
        <taxon>Rhizophydiales</taxon>
        <taxon>Rhizophydiales incertae sedis</taxon>
        <taxon>Batrachochytrium</taxon>
    </lineage>
</organism>
<protein>
    <recommendedName>
        <fullName evidence="9">CBS domain-containing protein</fullName>
    </recommendedName>
</protein>
<dbReference type="InterPro" id="IPR000270">
    <property type="entry name" value="PB1_dom"/>
</dbReference>
<feature type="compositionally biased region" description="Basic and acidic residues" evidence="3">
    <location>
        <begin position="436"/>
        <end position="448"/>
    </location>
</feature>
<dbReference type="Pfam" id="PF00564">
    <property type="entry name" value="PB1"/>
    <property type="match status" value="1"/>
</dbReference>
<dbReference type="SUPFAM" id="SSF54631">
    <property type="entry name" value="CBS-domain pair"/>
    <property type="match status" value="2"/>
</dbReference>
<dbReference type="EMBL" id="JAFCIX010000102">
    <property type="protein sequence ID" value="KAH6598484.1"/>
    <property type="molecule type" value="Genomic_DNA"/>
</dbReference>
<dbReference type="InterPro" id="IPR053793">
    <property type="entry name" value="PB1-like"/>
</dbReference>
<dbReference type="SMART" id="SM00116">
    <property type="entry name" value="CBS"/>
    <property type="match status" value="4"/>
</dbReference>
<feature type="domain" description="CBS" evidence="5">
    <location>
        <begin position="84"/>
        <end position="142"/>
    </location>
</feature>
<dbReference type="SUPFAM" id="SSF54277">
    <property type="entry name" value="CAD &amp; PB1 domains"/>
    <property type="match status" value="1"/>
</dbReference>
<feature type="domain" description="CBS" evidence="5">
    <location>
        <begin position="348"/>
        <end position="406"/>
    </location>
</feature>
<keyword evidence="2" id="KW-0129">CBS domain</keyword>
<feature type="compositionally biased region" description="Low complexity" evidence="3">
    <location>
        <begin position="15"/>
        <end position="24"/>
    </location>
</feature>
<dbReference type="PANTHER" id="PTHR48108">
    <property type="entry name" value="CBS DOMAIN-CONTAINING PROTEIN CBSX2, CHLOROPLASTIC"/>
    <property type="match status" value="1"/>
</dbReference>
<dbReference type="PANTHER" id="PTHR48108:SF26">
    <property type="entry name" value="CBS DOMAIN-CONTAINING PROTEIN DDB_G0289609"/>
    <property type="match status" value="1"/>
</dbReference>
<feature type="compositionally biased region" description="Polar residues" evidence="3">
    <location>
        <begin position="620"/>
        <end position="629"/>
    </location>
</feature>
<feature type="region of interest" description="Disordered" evidence="3">
    <location>
        <begin position="431"/>
        <end position="480"/>
    </location>
</feature>
<sequence length="719" mass="78212">MNGEPRPPGALRPISSSAGSVSSATQGPVSGDNIRSRNKRRDDAIRKKVEQELSRRTVKRNSTSSLSAQKNDARRSRAGTVSSLRPAPAIIIIETARIIQAAQLMAAKRTDAVLVVGEDGALAGILTDKDIAYRVVAEGLDIRTTAVNSVMTRDPISVYDKGSRNEALNIMVSRRFRHLPVISESNAGGDDDNADDENEFEEGGGGTSVVGLLDITRCVFERIDDLERKVNEDLNIISAMEVLERRGTVAAEHVGAVRQQHGCPDIGFVLTQTTGDNMDYGLVPEVSIKSSVRDAARVMKAHHSTAVLVVGNSTEDDKIGGIFTTKDIVLRVIAASLDPITTSVVRVMTPHPDFVLTETSILDALKKLHAGHYLHLPVVEGGVPVGLVDVMTLTISMLTYLMTKDTGAQDGHVVEDGPLWNRFWNSTFAGSNVETESDRHSQTSDSRPHGSSVSQQHTPSMQGGDLANRQPPLYHTVMSPQPDEYASMLTRSQVYTEDTSMFAFKLKDMTRGGNGKVFRFSSRANSLSELYSQVCLKTGAKSRMSDGYSSGSLAHNTRSDHLNLETMFGDVVRICYVDDEEDAVYLESDNDLDEAVSMARRLGWTRLMIYLGDPPVNDGASVSQVSSRAAPSDVERGASRSNTYRNDEYRSGTPDRSRMDVVSASNHPITVYNPSNDPHNRAPPTGIVDYLKDAPLPVNIAISAGIIVIAAYLIMKLQR</sequence>
<reference evidence="7 8" key="1">
    <citation type="submission" date="2021-02" db="EMBL/GenBank/DDBJ databases">
        <title>Variation within the Batrachochytrium salamandrivorans European outbreak.</title>
        <authorList>
            <person name="Kelly M."/>
            <person name="Pasmans F."/>
            <person name="Shea T.P."/>
            <person name="Munoz J.F."/>
            <person name="Carranza S."/>
            <person name="Cuomo C.A."/>
            <person name="Martel A."/>
        </authorList>
    </citation>
    <scope>NUCLEOTIDE SEQUENCE [LARGE SCALE GENOMIC DNA]</scope>
    <source>
        <strain evidence="7 8">AMFP18/2</strain>
    </source>
</reference>